<proteinExistence type="predicted"/>
<organism evidence="2 3">
    <name type="scientific">Lentzea guizhouensis</name>
    <dbReference type="NCBI Taxonomy" id="1586287"/>
    <lineage>
        <taxon>Bacteria</taxon>
        <taxon>Bacillati</taxon>
        <taxon>Actinomycetota</taxon>
        <taxon>Actinomycetes</taxon>
        <taxon>Pseudonocardiales</taxon>
        <taxon>Pseudonocardiaceae</taxon>
        <taxon>Lentzea</taxon>
    </lineage>
</organism>
<accession>A0A1B2HI30</accession>
<keyword evidence="3" id="KW-1185">Reference proteome</keyword>
<evidence type="ECO:0000313" key="3">
    <source>
        <dbReference type="Proteomes" id="UP000093053"/>
    </source>
</evidence>
<sequence length="188" mass="20528">MDLVSWATHAVDDALAESLPRRFAHVLGVGARAQLAAPLFDSQDQDVLVAAALLHDIGYAPHLAHTGFHPLDGAQFLTGSSVDVRLCALVAHHSCAYLEAELRGLSAQLAKWVDECTALRDALWWADMTTTPDGEPTNVLDRIGEIEKRYGPEDLVTFFIRQAKPELVGAVERTEERLRAAGVDYTAK</sequence>
<feature type="domain" description="HD/PDEase" evidence="1">
    <location>
        <begin position="18"/>
        <end position="128"/>
    </location>
</feature>
<dbReference type="GO" id="GO:0016787">
    <property type="term" value="F:hydrolase activity"/>
    <property type="evidence" value="ECO:0007669"/>
    <property type="project" value="UniProtKB-KW"/>
</dbReference>
<dbReference type="InterPro" id="IPR006674">
    <property type="entry name" value="HD_domain"/>
</dbReference>
<keyword evidence="2" id="KW-0378">Hydrolase</keyword>
<dbReference type="Gene3D" id="1.10.3210.10">
    <property type="entry name" value="Hypothetical protein af1432"/>
    <property type="match status" value="1"/>
</dbReference>
<dbReference type="AlphaFoldDB" id="A0A1B2HI30"/>
<dbReference type="SMART" id="SM00471">
    <property type="entry name" value="HDc"/>
    <property type="match status" value="1"/>
</dbReference>
<gene>
    <name evidence="2" type="ORF">BBK82_16315</name>
</gene>
<dbReference type="OrthoDB" id="2989229at2"/>
<dbReference type="RefSeq" id="WP_065915782.1">
    <property type="nucleotide sequence ID" value="NZ_CP016793.1"/>
</dbReference>
<name>A0A1B2HI30_9PSEU</name>
<dbReference type="EMBL" id="CP016793">
    <property type="protein sequence ID" value="ANZ37389.1"/>
    <property type="molecule type" value="Genomic_DNA"/>
</dbReference>
<dbReference type="Pfam" id="PF01966">
    <property type="entry name" value="HD"/>
    <property type="match status" value="1"/>
</dbReference>
<reference evidence="2 3" key="1">
    <citation type="submission" date="2016-07" db="EMBL/GenBank/DDBJ databases">
        <title>Complete genome sequence of the Lentzea guizhouensis DHS C013.</title>
        <authorList>
            <person name="Cao C."/>
        </authorList>
    </citation>
    <scope>NUCLEOTIDE SEQUENCE [LARGE SCALE GENOMIC DNA]</scope>
    <source>
        <strain evidence="2 3">DHS C013</strain>
    </source>
</reference>
<protein>
    <submittedName>
        <fullName evidence="2">Phosphohydrolase</fullName>
    </submittedName>
</protein>
<dbReference type="InterPro" id="IPR003607">
    <property type="entry name" value="HD/PDEase_dom"/>
</dbReference>
<dbReference type="Proteomes" id="UP000093053">
    <property type="component" value="Chromosome"/>
</dbReference>
<evidence type="ECO:0000313" key="2">
    <source>
        <dbReference type="EMBL" id="ANZ37389.1"/>
    </source>
</evidence>
<dbReference type="KEGG" id="led:BBK82_16315"/>
<evidence type="ECO:0000259" key="1">
    <source>
        <dbReference type="SMART" id="SM00471"/>
    </source>
</evidence>
<dbReference type="STRING" id="1586287.BBK82_16315"/>
<dbReference type="SUPFAM" id="SSF109604">
    <property type="entry name" value="HD-domain/PDEase-like"/>
    <property type="match status" value="1"/>
</dbReference>
<dbReference type="CDD" id="cd00077">
    <property type="entry name" value="HDc"/>
    <property type="match status" value="1"/>
</dbReference>